<dbReference type="EMBL" id="JBJKTR010000001">
    <property type="protein sequence ID" value="KAL3379999.1"/>
    <property type="molecule type" value="Genomic_DNA"/>
</dbReference>
<protein>
    <recommendedName>
        <fullName evidence="3">Transposase</fullName>
    </recommendedName>
</protein>
<gene>
    <name evidence="1" type="ORF">AABB24_000568</name>
</gene>
<evidence type="ECO:0000313" key="2">
    <source>
        <dbReference type="Proteomes" id="UP001627284"/>
    </source>
</evidence>
<comment type="caution">
    <text evidence="1">The sequence shown here is derived from an EMBL/GenBank/DDBJ whole genome shotgun (WGS) entry which is preliminary data.</text>
</comment>
<accession>A0ABD2VFW6</accession>
<dbReference type="InterPro" id="IPR004242">
    <property type="entry name" value="Transposase_21"/>
</dbReference>
<dbReference type="Proteomes" id="UP001627284">
    <property type="component" value="Unassembled WGS sequence"/>
</dbReference>
<dbReference type="Pfam" id="PF02992">
    <property type="entry name" value="Transposase_21"/>
    <property type="match status" value="1"/>
</dbReference>
<reference evidence="1 2" key="1">
    <citation type="submission" date="2024-05" db="EMBL/GenBank/DDBJ databases">
        <title>De novo assembly of an allotetraploid wild potato.</title>
        <authorList>
            <person name="Hosaka A.J."/>
        </authorList>
    </citation>
    <scope>NUCLEOTIDE SEQUENCE [LARGE SCALE GENOMIC DNA]</scope>
    <source>
        <tissue evidence="1">Young leaves</tissue>
    </source>
</reference>
<name>A0ABD2VFW6_9SOLN</name>
<dbReference type="PANTHER" id="PTHR10775:SF192">
    <property type="match status" value="1"/>
</dbReference>
<proteinExistence type="predicted"/>
<evidence type="ECO:0000313" key="1">
    <source>
        <dbReference type="EMBL" id="KAL3379999.1"/>
    </source>
</evidence>
<keyword evidence="2" id="KW-1185">Reference proteome</keyword>
<organism evidence="1 2">
    <name type="scientific">Solanum stoloniferum</name>
    <dbReference type="NCBI Taxonomy" id="62892"/>
    <lineage>
        <taxon>Eukaryota</taxon>
        <taxon>Viridiplantae</taxon>
        <taxon>Streptophyta</taxon>
        <taxon>Embryophyta</taxon>
        <taxon>Tracheophyta</taxon>
        <taxon>Spermatophyta</taxon>
        <taxon>Magnoliopsida</taxon>
        <taxon>eudicotyledons</taxon>
        <taxon>Gunneridae</taxon>
        <taxon>Pentapetalae</taxon>
        <taxon>asterids</taxon>
        <taxon>lamiids</taxon>
        <taxon>Solanales</taxon>
        <taxon>Solanaceae</taxon>
        <taxon>Solanoideae</taxon>
        <taxon>Solaneae</taxon>
        <taxon>Solanum</taxon>
    </lineage>
</organism>
<evidence type="ECO:0008006" key="3">
    <source>
        <dbReference type="Google" id="ProtNLM"/>
    </source>
</evidence>
<dbReference type="AlphaFoldDB" id="A0ABD2VFW6"/>
<sequence>MVLDVSCPNFSQGSSWQSFSYIEPQPTHPCEPLMEEDPNPDSPKLYDLLQAATQKLYPSSSLSQLALVSRMLNIKMENNMSQRGYNQMMQLLKEDLPEDNMVLDSYYQTKKLVRSLGLPVEKIDCCESGCMFYWGDDEHLTYCTFCGHERYKRRVSSRKRKLVPYKKMYYFPLIPRLQRLYASPATAADMRWHHEHTKEDGVIRHPSDSEAWKHFNESHHFFVVEPRNVRLRLCTEGFQTFSQFGSKYSSWPVIVTPYNLPPGMCMKEAYMFLTIILPGPTNPKHKIDVFLQPLIKELTLLWETGVEVFDISKKQNFQLRAALMWTISDFPAYSTLSGWSTVGNLAYPYCMEETQSFRLKHGRKTSWFDCHRMFLDQNHPFRRDRKNFRKGKTVQRSSPPYRTEAELLNQICDLGIRKVTELDANEVNRRLCKSCGWKRKTSFGICLIGVLT</sequence>
<dbReference type="PANTHER" id="PTHR10775">
    <property type="entry name" value="OS08G0208400 PROTEIN"/>
    <property type="match status" value="1"/>
</dbReference>